<evidence type="ECO:0000259" key="4">
    <source>
        <dbReference type="PROSITE" id="PS50042"/>
    </source>
</evidence>
<dbReference type="PROSITE" id="PS51063">
    <property type="entry name" value="HTH_CRP_2"/>
    <property type="match status" value="1"/>
</dbReference>
<dbReference type="PROSITE" id="PS50042">
    <property type="entry name" value="CNMP_BINDING_3"/>
    <property type="match status" value="1"/>
</dbReference>
<keyword evidence="3" id="KW-0804">Transcription</keyword>
<dbReference type="Proteomes" id="UP000294927">
    <property type="component" value="Unassembled WGS sequence"/>
</dbReference>
<keyword evidence="2" id="KW-0238">DNA-binding</keyword>
<dbReference type="CDD" id="cd00038">
    <property type="entry name" value="CAP_ED"/>
    <property type="match status" value="1"/>
</dbReference>
<comment type="caution">
    <text evidence="6">The sequence shown here is derived from an EMBL/GenBank/DDBJ whole genome shotgun (WGS) entry which is preliminary data.</text>
</comment>
<dbReference type="GO" id="GO:0005829">
    <property type="term" value="C:cytosol"/>
    <property type="evidence" value="ECO:0007669"/>
    <property type="project" value="TreeGrafter"/>
</dbReference>
<feature type="domain" description="Cyclic nucleotide-binding" evidence="4">
    <location>
        <begin position="13"/>
        <end position="133"/>
    </location>
</feature>
<keyword evidence="1" id="KW-0805">Transcription regulation</keyword>
<keyword evidence="7" id="KW-1185">Reference proteome</keyword>
<dbReference type="Pfam" id="PF13545">
    <property type="entry name" value="HTH_Crp_2"/>
    <property type="match status" value="1"/>
</dbReference>
<dbReference type="OrthoDB" id="41390at2"/>
<dbReference type="InterPro" id="IPR050397">
    <property type="entry name" value="Env_Response_Regulators"/>
</dbReference>
<dbReference type="AlphaFoldDB" id="A0A4R7VR47"/>
<dbReference type="Gene3D" id="2.60.120.10">
    <property type="entry name" value="Jelly Rolls"/>
    <property type="match status" value="1"/>
</dbReference>
<dbReference type="GO" id="GO:0003700">
    <property type="term" value="F:DNA-binding transcription factor activity"/>
    <property type="evidence" value="ECO:0007669"/>
    <property type="project" value="TreeGrafter"/>
</dbReference>
<dbReference type="SUPFAM" id="SSF51206">
    <property type="entry name" value="cAMP-binding domain-like"/>
    <property type="match status" value="1"/>
</dbReference>
<evidence type="ECO:0000313" key="6">
    <source>
        <dbReference type="EMBL" id="TDV52243.1"/>
    </source>
</evidence>
<organism evidence="6 7">
    <name type="scientific">Actinophytocola oryzae</name>
    <dbReference type="NCBI Taxonomy" id="502181"/>
    <lineage>
        <taxon>Bacteria</taxon>
        <taxon>Bacillati</taxon>
        <taxon>Actinomycetota</taxon>
        <taxon>Actinomycetes</taxon>
        <taxon>Pseudonocardiales</taxon>
        <taxon>Pseudonocardiaceae</taxon>
    </lineage>
</organism>
<dbReference type="Pfam" id="PF00027">
    <property type="entry name" value="cNMP_binding"/>
    <property type="match status" value="1"/>
</dbReference>
<dbReference type="InterPro" id="IPR000595">
    <property type="entry name" value="cNMP-bd_dom"/>
</dbReference>
<feature type="domain" description="HTH crp-type" evidence="5">
    <location>
        <begin position="147"/>
        <end position="220"/>
    </location>
</feature>
<reference evidence="6 7" key="1">
    <citation type="submission" date="2019-03" db="EMBL/GenBank/DDBJ databases">
        <title>Genomic Encyclopedia of Archaeal and Bacterial Type Strains, Phase II (KMG-II): from individual species to whole genera.</title>
        <authorList>
            <person name="Goeker M."/>
        </authorList>
    </citation>
    <scope>NUCLEOTIDE SEQUENCE [LARGE SCALE GENOMIC DNA]</scope>
    <source>
        <strain evidence="6 7">DSM 45499</strain>
    </source>
</reference>
<dbReference type="InterPro" id="IPR036390">
    <property type="entry name" value="WH_DNA-bd_sf"/>
</dbReference>
<evidence type="ECO:0000259" key="5">
    <source>
        <dbReference type="PROSITE" id="PS51063"/>
    </source>
</evidence>
<accession>A0A4R7VR47</accession>
<evidence type="ECO:0000256" key="2">
    <source>
        <dbReference type="ARBA" id="ARBA00023125"/>
    </source>
</evidence>
<name>A0A4R7VR47_9PSEU</name>
<evidence type="ECO:0000256" key="3">
    <source>
        <dbReference type="ARBA" id="ARBA00023163"/>
    </source>
</evidence>
<dbReference type="InterPro" id="IPR014710">
    <property type="entry name" value="RmlC-like_jellyroll"/>
</dbReference>
<dbReference type="PANTHER" id="PTHR24567">
    <property type="entry name" value="CRP FAMILY TRANSCRIPTIONAL REGULATORY PROTEIN"/>
    <property type="match status" value="1"/>
</dbReference>
<dbReference type="SUPFAM" id="SSF46785">
    <property type="entry name" value="Winged helix' DNA-binding domain"/>
    <property type="match status" value="1"/>
</dbReference>
<proteinExistence type="predicted"/>
<evidence type="ECO:0000256" key="1">
    <source>
        <dbReference type="ARBA" id="ARBA00023015"/>
    </source>
</evidence>
<gene>
    <name evidence="6" type="ORF">CLV71_105375</name>
</gene>
<dbReference type="GO" id="GO:0003677">
    <property type="term" value="F:DNA binding"/>
    <property type="evidence" value="ECO:0007669"/>
    <property type="project" value="UniProtKB-KW"/>
</dbReference>
<dbReference type="InterPro" id="IPR018490">
    <property type="entry name" value="cNMP-bd_dom_sf"/>
</dbReference>
<dbReference type="PANTHER" id="PTHR24567:SF74">
    <property type="entry name" value="HTH-TYPE TRANSCRIPTIONAL REGULATOR ARCR"/>
    <property type="match status" value="1"/>
</dbReference>
<protein>
    <submittedName>
        <fullName evidence="6">CRP-like cAMP-binding protein</fullName>
    </submittedName>
</protein>
<dbReference type="RefSeq" id="WP_133903630.1">
    <property type="nucleotide sequence ID" value="NZ_SOCP01000005.1"/>
</dbReference>
<evidence type="ECO:0000313" key="7">
    <source>
        <dbReference type="Proteomes" id="UP000294927"/>
    </source>
</evidence>
<dbReference type="InterPro" id="IPR012318">
    <property type="entry name" value="HTH_CRP"/>
</dbReference>
<dbReference type="SMART" id="SM00100">
    <property type="entry name" value="cNMP"/>
    <property type="match status" value="1"/>
</dbReference>
<dbReference type="EMBL" id="SOCP01000005">
    <property type="protein sequence ID" value="TDV52243.1"/>
    <property type="molecule type" value="Genomic_DNA"/>
</dbReference>
<sequence length="233" mass="25959">MAPSDDTHGERRAWLRLRQADRTALTESGYERTWLPGEILALEGSPPSSMYVILEGWVKITARNYRGEDAPLAARGPAEIVGELSPISQLSRSATITALDKVRTLVVPHDRLLNLLQRHPGIARELLRTTGIRLQQSDRLRLESGGSDLTQRLAAVLLELAVQYYPDWTNVERASLNVTQEDLASYARVSRRTLLRGLDDLKRLSVIATGRHRVTITEPHILRDLAAGNPPPP</sequence>